<dbReference type="InterPro" id="IPR005876">
    <property type="entry name" value="Co_trans_ATP-bd"/>
</dbReference>
<dbReference type="InterPro" id="IPR017871">
    <property type="entry name" value="ABC_transporter-like_CS"/>
</dbReference>
<name>A0A1G8BF17_ANETH</name>
<dbReference type="InterPro" id="IPR050095">
    <property type="entry name" value="ECF_ABC_transporter_ATP-bd"/>
</dbReference>
<keyword evidence="6 10" id="KW-0067">ATP-binding</keyword>
<evidence type="ECO:0000313" key="12">
    <source>
        <dbReference type="EMBL" id="QYY42842.1"/>
    </source>
</evidence>
<dbReference type="GO" id="GO:0043190">
    <property type="term" value="C:ATP-binding cassette (ABC) transporter complex"/>
    <property type="evidence" value="ECO:0007669"/>
    <property type="project" value="TreeGrafter"/>
</dbReference>
<dbReference type="AlphaFoldDB" id="A0A1G8BF17"/>
<evidence type="ECO:0000256" key="2">
    <source>
        <dbReference type="ARBA" id="ARBA00005417"/>
    </source>
</evidence>
<evidence type="ECO:0000256" key="8">
    <source>
        <dbReference type="ARBA" id="ARBA00023136"/>
    </source>
</evidence>
<evidence type="ECO:0000313" key="15">
    <source>
        <dbReference type="Proteomes" id="UP000826616"/>
    </source>
</evidence>
<dbReference type="GeneID" id="97139780"/>
<keyword evidence="5 10" id="KW-0547">Nucleotide-binding</keyword>
<keyword evidence="4 10" id="KW-1003">Cell membrane</keyword>
<dbReference type="GO" id="GO:0005524">
    <property type="term" value="F:ATP binding"/>
    <property type="evidence" value="ECO:0007669"/>
    <property type="project" value="UniProtKB-UniRule"/>
</dbReference>
<sequence>MDWLLEIEDVCYTYPGSETPALNGLTMRVPRGKRCVLLGHNGCGKSTLFLHMNGIYAPERGVVKWKGEAFSYRRTFLSQIRQKVGLVFQDPEQQLIASTVAEDISYGLCSAGLSDDEAKRKVEQALVRFGLEHFRERPVHHLSLGQKKRVALAGVMVLEPELLLLDEPTAYLDRLHTRLLMKELERIHREEGTTIVMATHDIDLAYEWADWVFVIEDGRLALEGAPNEVFARRDVLEGLQLGVPLLFDVWEALVPSFFPETEARPRNVADLKERLARCLVD</sequence>
<dbReference type="GO" id="GO:0015087">
    <property type="term" value="F:cobalt ion transmembrane transporter activity"/>
    <property type="evidence" value="ECO:0007669"/>
    <property type="project" value="UniProtKB-ARBA"/>
</dbReference>
<keyword evidence="7" id="KW-1278">Translocase</keyword>
<dbReference type="Proteomes" id="UP000198956">
    <property type="component" value="Unassembled WGS sequence"/>
</dbReference>
<comment type="function">
    <text evidence="10">Part of an ABC transporter complex. Responsible for energy coupling to the transport system.</text>
</comment>
<dbReference type="InterPro" id="IPR027417">
    <property type="entry name" value="P-loop_NTPase"/>
</dbReference>
<dbReference type="SUPFAM" id="SSF52540">
    <property type="entry name" value="P-loop containing nucleoside triphosphate hydrolases"/>
    <property type="match status" value="1"/>
</dbReference>
<evidence type="ECO:0000256" key="6">
    <source>
        <dbReference type="ARBA" id="ARBA00022840"/>
    </source>
</evidence>
<comment type="similarity">
    <text evidence="2 10">Belongs to the ABC transporter superfamily.</text>
</comment>
<evidence type="ECO:0000256" key="1">
    <source>
        <dbReference type="ARBA" id="ARBA00004202"/>
    </source>
</evidence>
<dbReference type="OrthoDB" id="9784332at2"/>
<organism evidence="13 14">
    <name type="scientific">Aneurinibacillus thermoaerophilus</name>
    <dbReference type="NCBI Taxonomy" id="143495"/>
    <lineage>
        <taxon>Bacteria</taxon>
        <taxon>Bacillati</taxon>
        <taxon>Bacillota</taxon>
        <taxon>Bacilli</taxon>
        <taxon>Bacillales</taxon>
        <taxon>Paenibacillaceae</taxon>
        <taxon>Aneurinibacillus group</taxon>
        <taxon>Aneurinibacillus</taxon>
    </lineage>
</organism>
<dbReference type="GO" id="GO:0042626">
    <property type="term" value="F:ATPase-coupled transmembrane transporter activity"/>
    <property type="evidence" value="ECO:0007669"/>
    <property type="project" value="TreeGrafter"/>
</dbReference>
<keyword evidence="8 10" id="KW-0472">Membrane</keyword>
<dbReference type="PROSITE" id="PS00211">
    <property type="entry name" value="ABC_TRANSPORTER_1"/>
    <property type="match status" value="1"/>
</dbReference>
<dbReference type="Pfam" id="PF00005">
    <property type="entry name" value="ABC_tran"/>
    <property type="match status" value="1"/>
</dbReference>
<accession>A0A1G8BF17</accession>
<dbReference type="Gene3D" id="3.40.50.300">
    <property type="entry name" value="P-loop containing nucleotide triphosphate hydrolases"/>
    <property type="match status" value="1"/>
</dbReference>
<reference evidence="12 15" key="2">
    <citation type="submission" date="2021-08" db="EMBL/GenBank/DDBJ databases">
        <title>Complete genome sequence of the strain Aneurinibacillus thermoaerophilus CCM 8960.</title>
        <authorList>
            <person name="Musilova J."/>
            <person name="Kourilova X."/>
            <person name="Pernicova I."/>
            <person name="Bezdicek M."/>
            <person name="Lengerova M."/>
            <person name="Obruca S."/>
            <person name="Sedlar K."/>
        </authorList>
    </citation>
    <scope>NUCLEOTIDE SEQUENCE [LARGE SCALE GENOMIC DNA]</scope>
    <source>
        <strain evidence="12 15">CCM 8960</strain>
    </source>
</reference>
<evidence type="ECO:0000256" key="7">
    <source>
        <dbReference type="ARBA" id="ARBA00022967"/>
    </source>
</evidence>
<dbReference type="NCBIfam" id="TIGR01166">
    <property type="entry name" value="cbiO"/>
    <property type="match status" value="1"/>
</dbReference>
<evidence type="ECO:0000313" key="14">
    <source>
        <dbReference type="Proteomes" id="UP000198956"/>
    </source>
</evidence>
<evidence type="ECO:0000256" key="9">
    <source>
        <dbReference type="ARBA" id="ARBA00025157"/>
    </source>
</evidence>
<dbReference type="SMART" id="SM00382">
    <property type="entry name" value="AAA"/>
    <property type="match status" value="1"/>
</dbReference>
<dbReference type="CDD" id="cd03225">
    <property type="entry name" value="ABC_cobalt_CbiO_domain1"/>
    <property type="match status" value="1"/>
</dbReference>
<comment type="function">
    <text evidence="9">Probably part of an ABC transporter complex. Responsible for energy coupling to the transport system.</text>
</comment>
<dbReference type="GO" id="GO:0016887">
    <property type="term" value="F:ATP hydrolysis activity"/>
    <property type="evidence" value="ECO:0007669"/>
    <property type="project" value="InterPro"/>
</dbReference>
<evidence type="ECO:0000256" key="5">
    <source>
        <dbReference type="ARBA" id="ARBA00022741"/>
    </source>
</evidence>
<dbReference type="InterPro" id="IPR003439">
    <property type="entry name" value="ABC_transporter-like_ATP-bd"/>
</dbReference>
<dbReference type="PANTHER" id="PTHR43553">
    <property type="entry name" value="HEAVY METAL TRANSPORTER"/>
    <property type="match status" value="1"/>
</dbReference>
<gene>
    <name evidence="12" type="ORF">K3F53_00205</name>
    <name evidence="13" type="ORF">SAMN04489735_101941</name>
</gene>
<keyword evidence="3 10" id="KW-0813">Transport</keyword>
<dbReference type="EMBL" id="FNDE01000019">
    <property type="protein sequence ID" value="SDH31826.1"/>
    <property type="molecule type" value="Genomic_DNA"/>
</dbReference>
<feature type="domain" description="ABC transporter" evidence="11">
    <location>
        <begin position="5"/>
        <end position="242"/>
    </location>
</feature>
<dbReference type="FunFam" id="3.40.50.300:FF:000224">
    <property type="entry name" value="Energy-coupling factor transporter ATP-binding protein EcfA"/>
    <property type="match status" value="1"/>
</dbReference>
<dbReference type="EMBL" id="CP080764">
    <property type="protein sequence ID" value="QYY42842.1"/>
    <property type="molecule type" value="Genomic_DNA"/>
</dbReference>
<dbReference type="RefSeq" id="WP_091260642.1">
    <property type="nucleotide sequence ID" value="NZ_CP080764.1"/>
</dbReference>
<dbReference type="PROSITE" id="PS50893">
    <property type="entry name" value="ABC_TRANSPORTER_2"/>
    <property type="match status" value="1"/>
</dbReference>
<reference evidence="13 14" key="1">
    <citation type="submission" date="2016-10" db="EMBL/GenBank/DDBJ databases">
        <authorList>
            <person name="de Groot N.N."/>
        </authorList>
    </citation>
    <scope>NUCLEOTIDE SEQUENCE [LARGE SCALE GENOMIC DNA]</scope>
    <source>
        <strain evidence="13 14">L 420-91</strain>
    </source>
</reference>
<comment type="subcellular location">
    <subcellularLocation>
        <location evidence="1 10">Cell membrane</location>
        <topology evidence="1 10">Peripheral membrane protein</topology>
    </subcellularLocation>
</comment>
<evidence type="ECO:0000313" key="13">
    <source>
        <dbReference type="EMBL" id="SDH31826.1"/>
    </source>
</evidence>
<protein>
    <recommendedName>
        <fullName evidence="10">ABC transporter ATP-binding protein</fullName>
    </recommendedName>
</protein>
<evidence type="ECO:0000256" key="4">
    <source>
        <dbReference type="ARBA" id="ARBA00022475"/>
    </source>
</evidence>
<dbReference type="InterPro" id="IPR015856">
    <property type="entry name" value="ABC_transpr_CbiO/EcfA_su"/>
</dbReference>
<dbReference type="PANTHER" id="PTHR43553:SF24">
    <property type="entry name" value="ENERGY-COUPLING FACTOR TRANSPORTER ATP-BINDING PROTEIN ECFA1"/>
    <property type="match status" value="1"/>
</dbReference>
<evidence type="ECO:0000259" key="11">
    <source>
        <dbReference type="PROSITE" id="PS50893"/>
    </source>
</evidence>
<keyword evidence="15" id="KW-1185">Reference proteome</keyword>
<dbReference type="Proteomes" id="UP000826616">
    <property type="component" value="Chromosome"/>
</dbReference>
<dbReference type="InterPro" id="IPR003593">
    <property type="entry name" value="AAA+_ATPase"/>
</dbReference>
<proteinExistence type="inferred from homology"/>
<evidence type="ECO:0000256" key="10">
    <source>
        <dbReference type="RuleBase" id="RU364103"/>
    </source>
</evidence>
<evidence type="ECO:0000256" key="3">
    <source>
        <dbReference type="ARBA" id="ARBA00022448"/>
    </source>
</evidence>